<dbReference type="PANTHER" id="PTHR24068">
    <property type="entry name" value="UBIQUITIN-CONJUGATING ENZYME E2"/>
    <property type="match status" value="1"/>
</dbReference>
<dbReference type="InterPro" id="IPR016135">
    <property type="entry name" value="UBQ-conjugating_enzyme/RWD"/>
</dbReference>
<comment type="caution">
    <text evidence="2">The sequence shown here is derived from an EMBL/GenBank/DDBJ whole genome shotgun (WGS) entry which is preliminary data.</text>
</comment>
<keyword evidence="3" id="KW-1185">Reference proteome</keyword>
<protein>
    <submittedName>
        <fullName evidence="2">Ubiquitin-conjugating enzyme</fullName>
    </submittedName>
</protein>
<name>A0A8J6BBA9_9EUKA</name>
<dbReference type="PROSITE" id="PS50127">
    <property type="entry name" value="UBC_2"/>
    <property type="match status" value="1"/>
</dbReference>
<dbReference type="AlphaFoldDB" id="A0A8J6BBA9"/>
<dbReference type="Gene3D" id="3.10.110.10">
    <property type="entry name" value="Ubiquitin Conjugating Enzyme"/>
    <property type="match status" value="1"/>
</dbReference>
<feature type="domain" description="UBC core" evidence="1">
    <location>
        <begin position="4"/>
        <end position="137"/>
    </location>
</feature>
<sequence>MVLPRNFRLLEELERSEKGMIDDLISFGLNEDDPEDRTLSRWNATIIGAERTQFFNRIYNLSLFCGAKYPSEPPQVRFLSCINAFFVNESGLVLPDALPILKNWRPESTMEDILKAIAAAMATAPRKPQPVEGSCYQ</sequence>
<dbReference type="Pfam" id="PF00179">
    <property type="entry name" value="UQ_con"/>
    <property type="match status" value="1"/>
</dbReference>
<evidence type="ECO:0000259" key="1">
    <source>
        <dbReference type="PROSITE" id="PS50127"/>
    </source>
</evidence>
<proteinExistence type="predicted"/>
<gene>
    <name evidence="2" type="ORF">J8273_1078</name>
</gene>
<dbReference type="Proteomes" id="UP000717585">
    <property type="component" value="Unassembled WGS sequence"/>
</dbReference>
<organism evidence="2 3">
    <name type="scientific">Carpediemonas membranifera</name>
    <dbReference type="NCBI Taxonomy" id="201153"/>
    <lineage>
        <taxon>Eukaryota</taxon>
        <taxon>Metamonada</taxon>
        <taxon>Carpediemonas-like organisms</taxon>
        <taxon>Carpediemonas</taxon>
    </lineage>
</organism>
<dbReference type="InterPro" id="IPR000608">
    <property type="entry name" value="UBC"/>
</dbReference>
<accession>A0A8J6BBA9</accession>
<dbReference type="OrthoDB" id="6508832at2759"/>
<reference evidence="2" key="1">
    <citation type="submission" date="2021-05" db="EMBL/GenBank/DDBJ databases">
        <title>A free-living protist that lacks canonical eukaryotic 1 DNA replication and segregation systems.</title>
        <authorList>
            <person name="Salas-Leiva D.E."/>
            <person name="Tromer E.C."/>
            <person name="Curtis B.A."/>
            <person name="Jerlstrom-Hultqvist J."/>
            <person name="Kolisko M."/>
            <person name="Yi Z."/>
            <person name="Salas-Leiva J.S."/>
            <person name="Gallot-Lavallee L."/>
            <person name="Kops G.J.P.L."/>
            <person name="Archibald J.M."/>
            <person name="Simpson A.G.B."/>
            <person name="Roger A.J."/>
        </authorList>
    </citation>
    <scope>NUCLEOTIDE SEQUENCE</scope>
    <source>
        <strain evidence="2">BICM</strain>
    </source>
</reference>
<dbReference type="EMBL" id="JAHDYR010000003">
    <property type="protein sequence ID" value="KAG9397169.1"/>
    <property type="molecule type" value="Genomic_DNA"/>
</dbReference>
<evidence type="ECO:0000313" key="3">
    <source>
        <dbReference type="Proteomes" id="UP000717585"/>
    </source>
</evidence>
<evidence type="ECO:0000313" key="2">
    <source>
        <dbReference type="EMBL" id="KAG9397169.1"/>
    </source>
</evidence>
<dbReference type="SUPFAM" id="SSF54495">
    <property type="entry name" value="UBC-like"/>
    <property type="match status" value="1"/>
</dbReference>
<dbReference type="SMART" id="SM00212">
    <property type="entry name" value="UBCc"/>
    <property type="match status" value="1"/>
</dbReference>